<evidence type="ECO:0000313" key="3">
    <source>
        <dbReference type="Proteomes" id="UP000246085"/>
    </source>
</evidence>
<evidence type="ECO:0000256" key="1">
    <source>
        <dbReference type="SAM" id="MobiDB-lite"/>
    </source>
</evidence>
<dbReference type="Proteomes" id="UP000246085">
    <property type="component" value="Chromosome BRAD3257"/>
</dbReference>
<name>A0A2U3Q8S4_9BRAD</name>
<organism evidence="2 3">
    <name type="scientific">Bradyrhizobium vignae</name>
    <dbReference type="NCBI Taxonomy" id="1549949"/>
    <lineage>
        <taxon>Bacteria</taxon>
        <taxon>Pseudomonadati</taxon>
        <taxon>Pseudomonadota</taxon>
        <taxon>Alphaproteobacteria</taxon>
        <taxon>Hyphomicrobiales</taxon>
        <taxon>Nitrobacteraceae</taxon>
        <taxon>Bradyrhizobium</taxon>
    </lineage>
</organism>
<protein>
    <submittedName>
        <fullName evidence="2">Uncharacterized protein</fullName>
    </submittedName>
</protein>
<accession>A0A2U3Q8S4</accession>
<dbReference type="AlphaFoldDB" id="A0A2U3Q8S4"/>
<dbReference type="RefSeq" id="WP_145987053.1">
    <property type="nucleotide sequence ID" value="NZ_LS398110.1"/>
</dbReference>
<evidence type="ECO:0000313" key="2">
    <source>
        <dbReference type="EMBL" id="SPP97821.1"/>
    </source>
</evidence>
<reference evidence="2 3" key="1">
    <citation type="submission" date="2018-03" db="EMBL/GenBank/DDBJ databases">
        <authorList>
            <person name="Gully D."/>
        </authorList>
    </citation>
    <scope>NUCLEOTIDE SEQUENCE [LARGE SCALE GENOMIC DNA]</scope>
    <source>
        <strain evidence="2">ORS3257</strain>
    </source>
</reference>
<proteinExistence type="predicted"/>
<sequence length="155" mass="17388">MSTGGHRSLKNPKPNFAQLEKAVKLDHWRPRYRWASQHTHSGCRPPLSLLGTVESKRHIHLVGQSNSGFTDPLHMASISLNQVTGSLLMTRPTIDNVVFVQIISDLSEEIGDVAFKVEKQTYAEAQKKEERNRKARQPASRGAGKSIRKRPAAKR</sequence>
<dbReference type="EMBL" id="LS398110">
    <property type="protein sequence ID" value="SPP97821.1"/>
    <property type="molecule type" value="Genomic_DNA"/>
</dbReference>
<feature type="region of interest" description="Disordered" evidence="1">
    <location>
        <begin position="125"/>
        <end position="155"/>
    </location>
</feature>
<dbReference type="KEGG" id="bvz:BRAD3257_6960"/>
<feature type="compositionally biased region" description="Basic residues" evidence="1">
    <location>
        <begin position="146"/>
        <end position="155"/>
    </location>
</feature>
<gene>
    <name evidence="2" type="ORF">BRAD3257_6960</name>
</gene>